<protein>
    <submittedName>
        <fullName evidence="2">NAD(P)H dehydrogenase (Quinone)</fullName>
    </submittedName>
</protein>
<dbReference type="InterPro" id="IPR036291">
    <property type="entry name" value="NAD(P)-bd_dom_sf"/>
</dbReference>
<dbReference type="Gene3D" id="3.90.25.10">
    <property type="entry name" value="UDP-galactose 4-epimerase, domain 1"/>
    <property type="match status" value="1"/>
</dbReference>
<dbReference type="PANTHER" id="PTHR47129:SF1">
    <property type="entry name" value="NMRA-LIKE DOMAIN-CONTAINING PROTEIN"/>
    <property type="match status" value="1"/>
</dbReference>
<dbReference type="InterPro" id="IPR008030">
    <property type="entry name" value="NmrA-like"/>
</dbReference>
<reference evidence="2 3" key="1">
    <citation type="submission" date="2016-11" db="EMBL/GenBank/DDBJ databases">
        <authorList>
            <person name="Jaros S."/>
            <person name="Januszkiewicz K."/>
            <person name="Wedrychowicz H."/>
        </authorList>
    </citation>
    <scope>NUCLEOTIDE SEQUENCE [LARGE SCALE GENOMIC DNA]</scope>
    <source>
        <strain evidence="2 3">DSM 100565</strain>
    </source>
</reference>
<dbReference type="SUPFAM" id="SSF51735">
    <property type="entry name" value="NAD(P)-binding Rossmann-fold domains"/>
    <property type="match status" value="1"/>
</dbReference>
<dbReference type="InterPro" id="IPR052718">
    <property type="entry name" value="NmrA-type_oxidoreductase"/>
</dbReference>
<dbReference type="Proteomes" id="UP000184292">
    <property type="component" value="Unassembled WGS sequence"/>
</dbReference>
<name>A0A1M6D5R1_9RHOB</name>
<evidence type="ECO:0000313" key="3">
    <source>
        <dbReference type="Proteomes" id="UP000184292"/>
    </source>
</evidence>
<dbReference type="AlphaFoldDB" id="A0A1M6D5R1"/>
<proteinExistence type="predicted"/>
<dbReference type="STRING" id="1447782.SAMN05444417_1534"/>
<dbReference type="RefSeq" id="WP_073327599.1">
    <property type="nucleotide sequence ID" value="NZ_FQYO01000002.1"/>
</dbReference>
<feature type="domain" description="NmrA-like" evidence="1">
    <location>
        <begin position="5"/>
        <end position="250"/>
    </location>
</feature>
<sequence>MTDLDILVTGASGQLGALTIAALKRRAPEARIGALVRRKEAAAELEAQGVEVRVASYDDPEALQAAFVGVDRLLLISSSEVGQRARQHANVIDAARASGVGAILYTSLLRATDSPLTVLPEEHVATERALAASGLHHVILRNGWYSENHAGAAAQAVGRGAIIGAAGEGRIHSAAREDFAEAAAAVLAGDLPASGTIHELAGDTGYTMPELAAEVSRLTGREVSYADMTQEDYAAALTGAGLPAPVAAMLADSDAGAARGGLASGDRTLSRLIGRPTTPWQETLRRTLG</sequence>
<evidence type="ECO:0000259" key="1">
    <source>
        <dbReference type="Pfam" id="PF05368"/>
    </source>
</evidence>
<gene>
    <name evidence="2" type="ORF">SAMN05444417_1534</name>
</gene>
<dbReference type="OrthoDB" id="7771794at2"/>
<evidence type="ECO:0000313" key="2">
    <source>
        <dbReference type="EMBL" id="SHI68557.1"/>
    </source>
</evidence>
<dbReference type="EMBL" id="FQYO01000002">
    <property type="protein sequence ID" value="SHI68557.1"/>
    <property type="molecule type" value="Genomic_DNA"/>
</dbReference>
<dbReference type="CDD" id="cd05269">
    <property type="entry name" value="TMR_SDR_a"/>
    <property type="match status" value="1"/>
</dbReference>
<dbReference type="PANTHER" id="PTHR47129">
    <property type="entry name" value="QUINONE OXIDOREDUCTASE 2"/>
    <property type="match status" value="1"/>
</dbReference>
<keyword evidence="3" id="KW-1185">Reference proteome</keyword>
<dbReference type="Pfam" id="PF05368">
    <property type="entry name" value="NmrA"/>
    <property type="match status" value="1"/>
</dbReference>
<organism evidence="2 3">
    <name type="scientific">Wenxinia saemankumensis</name>
    <dbReference type="NCBI Taxonomy" id="1447782"/>
    <lineage>
        <taxon>Bacteria</taxon>
        <taxon>Pseudomonadati</taxon>
        <taxon>Pseudomonadota</taxon>
        <taxon>Alphaproteobacteria</taxon>
        <taxon>Rhodobacterales</taxon>
        <taxon>Roseobacteraceae</taxon>
        <taxon>Wenxinia</taxon>
    </lineage>
</organism>
<dbReference type="Gene3D" id="3.40.50.720">
    <property type="entry name" value="NAD(P)-binding Rossmann-like Domain"/>
    <property type="match status" value="1"/>
</dbReference>
<accession>A0A1M6D5R1</accession>